<keyword evidence="2" id="KW-0812">Transmembrane</keyword>
<feature type="transmembrane region" description="Helical" evidence="2">
    <location>
        <begin position="91"/>
        <end position="113"/>
    </location>
</feature>
<reference evidence="3 4" key="1">
    <citation type="submission" date="2018-10" db="EMBL/GenBank/DDBJ databases">
        <title>Genomic Encyclopedia of Type Strains, Phase IV (KMG-IV): sequencing the most valuable type-strain genomes for metagenomic binning, comparative biology and taxonomic classification.</title>
        <authorList>
            <person name="Goeker M."/>
        </authorList>
    </citation>
    <scope>NUCLEOTIDE SEQUENCE [LARGE SCALE GENOMIC DNA]</scope>
    <source>
        <strain evidence="3 4">DSM 25586</strain>
    </source>
</reference>
<dbReference type="OrthoDB" id="9926319at2"/>
<feature type="region of interest" description="Disordered" evidence="1">
    <location>
        <begin position="1"/>
        <end position="25"/>
    </location>
</feature>
<proteinExistence type="predicted"/>
<evidence type="ECO:0000256" key="1">
    <source>
        <dbReference type="SAM" id="MobiDB-lite"/>
    </source>
</evidence>
<gene>
    <name evidence="3" type="ORF">C8D78_2889</name>
</gene>
<accession>A0A495ENX6</accession>
<evidence type="ECO:0000313" key="4">
    <source>
        <dbReference type="Proteomes" id="UP000276055"/>
    </source>
</evidence>
<sequence length="114" mass="12708">MDVVENGDDRTKKGGLTVERDREQTPPLVAAPRHLRRRPFHAEIPDELLVPGAEPFTDGHGQVHESFSVVEKEARPAEFPMEVAYRRKRRVALLCVIIVSLSVPGLLMALIFAG</sequence>
<feature type="compositionally biased region" description="Basic and acidic residues" evidence="1">
    <location>
        <begin position="7"/>
        <end position="24"/>
    </location>
</feature>
<comment type="caution">
    <text evidence="3">The sequence shown here is derived from an EMBL/GenBank/DDBJ whole genome shotgun (WGS) entry which is preliminary data.</text>
</comment>
<dbReference type="EMBL" id="RBIR01000006">
    <property type="protein sequence ID" value="RKR18688.1"/>
    <property type="molecule type" value="Genomic_DNA"/>
</dbReference>
<dbReference type="Proteomes" id="UP000276055">
    <property type="component" value="Unassembled WGS sequence"/>
</dbReference>
<evidence type="ECO:0000313" key="3">
    <source>
        <dbReference type="EMBL" id="RKR18688.1"/>
    </source>
</evidence>
<evidence type="ECO:0000256" key="2">
    <source>
        <dbReference type="SAM" id="Phobius"/>
    </source>
</evidence>
<name>A0A495ENX6_9MICC</name>
<organism evidence="3 4">
    <name type="scientific">Arthrobacter oryzae</name>
    <dbReference type="NCBI Taxonomy" id="409290"/>
    <lineage>
        <taxon>Bacteria</taxon>
        <taxon>Bacillati</taxon>
        <taxon>Actinomycetota</taxon>
        <taxon>Actinomycetes</taxon>
        <taxon>Micrococcales</taxon>
        <taxon>Micrococcaceae</taxon>
        <taxon>Arthrobacter</taxon>
    </lineage>
</organism>
<protein>
    <submittedName>
        <fullName evidence="3">Uncharacterized protein</fullName>
    </submittedName>
</protein>
<keyword evidence="2" id="KW-0472">Membrane</keyword>
<dbReference type="RefSeq" id="WP_120954542.1">
    <property type="nucleotide sequence ID" value="NZ_RBIR01000006.1"/>
</dbReference>
<dbReference type="AlphaFoldDB" id="A0A495ENX6"/>
<keyword evidence="2" id="KW-1133">Transmembrane helix</keyword>